<dbReference type="Proteomes" id="UP000886845">
    <property type="component" value="Unassembled WGS sequence"/>
</dbReference>
<evidence type="ECO:0000256" key="4">
    <source>
        <dbReference type="RuleBase" id="RU004003"/>
    </source>
</evidence>
<proteinExistence type="inferred from homology"/>
<gene>
    <name evidence="6" type="ORF">IAC79_04210</name>
</gene>
<dbReference type="GO" id="GO:0016020">
    <property type="term" value="C:membrane"/>
    <property type="evidence" value="ECO:0007669"/>
    <property type="project" value="UniProtKB-SubCell"/>
</dbReference>
<dbReference type="Pfam" id="PF00263">
    <property type="entry name" value="Secretin"/>
    <property type="match status" value="1"/>
</dbReference>
<dbReference type="PANTHER" id="PTHR30332">
    <property type="entry name" value="PROBABLE GENERAL SECRETION PATHWAY PROTEIN D"/>
    <property type="match status" value="1"/>
</dbReference>
<evidence type="ECO:0000256" key="1">
    <source>
        <dbReference type="ARBA" id="ARBA00004370"/>
    </source>
</evidence>
<comment type="caution">
    <text evidence="6">The sequence shown here is derived from an EMBL/GenBank/DDBJ whole genome shotgun (WGS) entry which is preliminary data.</text>
</comment>
<comment type="subcellular location">
    <subcellularLocation>
        <location evidence="1">Membrane</location>
    </subcellularLocation>
</comment>
<organism evidence="6 7">
    <name type="scientific">Candidatus Spyradenecus faecavium</name>
    <dbReference type="NCBI Taxonomy" id="2840947"/>
    <lineage>
        <taxon>Bacteria</taxon>
        <taxon>Pseudomonadati</taxon>
        <taxon>Lentisphaerota</taxon>
        <taxon>Lentisphaeria</taxon>
        <taxon>Lentisphaerales</taxon>
        <taxon>Lentisphaeraceae</taxon>
        <taxon>Lentisphaeraceae incertae sedis</taxon>
        <taxon>Candidatus Spyradenecus</taxon>
    </lineage>
</organism>
<accession>A0A9D1T3G6</accession>
<comment type="similarity">
    <text evidence="4">Belongs to the bacterial secretin family.</text>
</comment>
<keyword evidence="2" id="KW-0732">Signal</keyword>
<dbReference type="PANTHER" id="PTHR30332:SF24">
    <property type="entry name" value="SECRETIN GSPD-RELATED"/>
    <property type="match status" value="1"/>
</dbReference>
<name>A0A9D1T3G6_9BACT</name>
<keyword evidence="3" id="KW-0472">Membrane</keyword>
<dbReference type="AlphaFoldDB" id="A0A9D1T3G6"/>
<evidence type="ECO:0000256" key="3">
    <source>
        <dbReference type="ARBA" id="ARBA00023136"/>
    </source>
</evidence>
<dbReference type="EMBL" id="DVOR01000134">
    <property type="protein sequence ID" value="HIV09298.1"/>
    <property type="molecule type" value="Genomic_DNA"/>
</dbReference>
<evidence type="ECO:0000313" key="7">
    <source>
        <dbReference type="Proteomes" id="UP000886845"/>
    </source>
</evidence>
<reference evidence="6" key="2">
    <citation type="journal article" date="2021" name="PeerJ">
        <title>Extensive microbial diversity within the chicken gut microbiome revealed by metagenomics and culture.</title>
        <authorList>
            <person name="Gilroy R."/>
            <person name="Ravi A."/>
            <person name="Getino M."/>
            <person name="Pursley I."/>
            <person name="Horton D.L."/>
            <person name="Alikhan N.F."/>
            <person name="Baker D."/>
            <person name="Gharbi K."/>
            <person name="Hall N."/>
            <person name="Watson M."/>
            <person name="Adriaenssens E.M."/>
            <person name="Foster-Nyarko E."/>
            <person name="Jarju S."/>
            <person name="Secka A."/>
            <person name="Antonio M."/>
            <person name="Oren A."/>
            <person name="Chaudhuri R.R."/>
            <person name="La Ragione R."/>
            <person name="Hildebrand F."/>
            <person name="Pallen M.J."/>
        </authorList>
    </citation>
    <scope>NUCLEOTIDE SEQUENCE</scope>
    <source>
        <strain evidence="6">35461</strain>
    </source>
</reference>
<feature type="domain" description="Type II/III secretion system secretin-like" evidence="5">
    <location>
        <begin position="279"/>
        <end position="428"/>
    </location>
</feature>
<dbReference type="InterPro" id="IPR050810">
    <property type="entry name" value="Bact_Secretion_Sys_Channel"/>
</dbReference>
<evidence type="ECO:0000256" key="2">
    <source>
        <dbReference type="ARBA" id="ARBA00022729"/>
    </source>
</evidence>
<dbReference type="InterPro" id="IPR004846">
    <property type="entry name" value="T2SS/T3SS_dom"/>
</dbReference>
<dbReference type="GO" id="GO:0009306">
    <property type="term" value="P:protein secretion"/>
    <property type="evidence" value="ECO:0007669"/>
    <property type="project" value="InterPro"/>
</dbReference>
<sequence length="456" mass="49245">MRTTLTLLAALLAVGALQARVRELEPRALHEGETVYLTVPGAERARVSNAAVLSAACREGGEAELSGLRLGTADVTFFGAGGPAATLRVDVRPAYWEMLGRLFADDPEIRAEVAGDRVILTGSTADVGALRRVREAVALDPERIVSHVSVSPEALKALLDAFLRRNGQEGVSAELVGQEVCLSGKMYDQGQIDALGKKVQAFLADFPGLTVNTGAMRVYKQKILIGIEFLSYDSTLARNLGVEISDAVGADFDLTYTIHDNLSGTIRNSDGLTARINTLKRNEVAKQLYATTLSTQSGEPAEFQSGGTLYKETSDLYKTGITEIEYGYIIKACPTILDGDTVNLEFDLDLRTPVDNASTGDTDVSRYQTKSKYIVRPGESILLSGFNHWTEGGSKRGLPFFSRIPLIGPLFGSEGQDNSSREILLVVTVDWAVEDTEGVRAKADALRERPVDVPMP</sequence>
<evidence type="ECO:0000313" key="6">
    <source>
        <dbReference type="EMBL" id="HIV09298.1"/>
    </source>
</evidence>
<protein>
    <recommendedName>
        <fullName evidence="5">Type II/III secretion system secretin-like domain-containing protein</fullName>
    </recommendedName>
</protein>
<dbReference type="GO" id="GO:0015627">
    <property type="term" value="C:type II protein secretion system complex"/>
    <property type="evidence" value="ECO:0007669"/>
    <property type="project" value="TreeGrafter"/>
</dbReference>
<evidence type="ECO:0000259" key="5">
    <source>
        <dbReference type="Pfam" id="PF00263"/>
    </source>
</evidence>
<reference evidence="6" key="1">
    <citation type="submission" date="2020-10" db="EMBL/GenBank/DDBJ databases">
        <authorList>
            <person name="Gilroy R."/>
        </authorList>
    </citation>
    <scope>NUCLEOTIDE SEQUENCE</scope>
    <source>
        <strain evidence="6">35461</strain>
    </source>
</reference>